<dbReference type="Proteomes" id="UP001500058">
    <property type="component" value="Unassembled WGS sequence"/>
</dbReference>
<sequence>MTDGAERADGRGAEFIRRPADGVHPAFSGRFPAGVTVLRMESGPAVFAGAAFTLFGVGLLLWTSLRVRLREPVAEGASPAVAAVLTSLFGVVFLAFGLWAFTRP</sequence>
<evidence type="ECO:0000313" key="2">
    <source>
        <dbReference type="EMBL" id="GAA2382759.1"/>
    </source>
</evidence>
<reference evidence="3" key="1">
    <citation type="journal article" date="2019" name="Int. J. Syst. Evol. Microbiol.">
        <title>The Global Catalogue of Microorganisms (GCM) 10K type strain sequencing project: providing services to taxonomists for standard genome sequencing and annotation.</title>
        <authorList>
            <consortium name="The Broad Institute Genomics Platform"/>
            <consortium name="The Broad Institute Genome Sequencing Center for Infectious Disease"/>
            <person name="Wu L."/>
            <person name="Ma J."/>
        </authorList>
    </citation>
    <scope>NUCLEOTIDE SEQUENCE [LARGE SCALE GENOMIC DNA]</scope>
    <source>
        <strain evidence="3">JCM 6921</strain>
    </source>
</reference>
<keyword evidence="1" id="KW-0472">Membrane</keyword>
<accession>A0ABP5UMM9</accession>
<keyword evidence="1" id="KW-0812">Transmembrane</keyword>
<name>A0ABP5UMM9_9ACTN</name>
<comment type="caution">
    <text evidence="2">The sequence shown here is derived from an EMBL/GenBank/DDBJ whole genome shotgun (WGS) entry which is preliminary data.</text>
</comment>
<feature type="transmembrane region" description="Helical" evidence="1">
    <location>
        <begin position="77"/>
        <end position="101"/>
    </location>
</feature>
<proteinExistence type="predicted"/>
<keyword evidence="3" id="KW-1185">Reference proteome</keyword>
<feature type="transmembrane region" description="Helical" evidence="1">
    <location>
        <begin position="45"/>
        <end position="65"/>
    </location>
</feature>
<evidence type="ECO:0008006" key="4">
    <source>
        <dbReference type="Google" id="ProtNLM"/>
    </source>
</evidence>
<gene>
    <name evidence="2" type="ORF">GCM10010420_00890</name>
</gene>
<evidence type="ECO:0000313" key="3">
    <source>
        <dbReference type="Proteomes" id="UP001500058"/>
    </source>
</evidence>
<organism evidence="2 3">
    <name type="scientific">Streptomyces glaucosporus</name>
    <dbReference type="NCBI Taxonomy" id="284044"/>
    <lineage>
        <taxon>Bacteria</taxon>
        <taxon>Bacillati</taxon>
        <taxon>Actinomycetota</taxon>
        <taxon>Actinomycetes</taxon>
        <taxon>Kitasatosporales</taxon>
        <taxon>Streptomycetaceae</taxon>
        <taxon>Streptomyces</taxon>
    </lineage>
</organism>
<keyword evidence="1" id="KW-1133">Transmembrane helix</keyword>
<protein>
    <recommendedName>
        <fullName evidence="4">Integral membrane protein</fullName>
    </recommendedName>
</protein>
<dbReference type="EMBL" id="BAAATJ010000001">
    <property type="protein sequence ID" value="GAA2382759.1"/>
    <property type="molecule type" value="Genomic_DNA"/>
</dbReference>
<evidence type="ECO:0000256" key="1">
    <source>
        <dbReference type="SAM" id="Phobius"/>
    </source>
</evidence>